<comment type="subcellular location">
    <subcellularLocation>
        <location evidence="1 7">Cell membrane</location>
        <topology evidence="1 7">Multi-pass membrane protein</topology>
    </subcellularLocation>
</comment>
<dbReference type="RefSeq" id="WP_114380080.1">
    <property type="nucleotide sequence ID" value="NZ_QPJD01000006.1"/>
</dbReference>
<dbReference type="GO" id="GO:0005886">
    <property type="term" value="C:plasma membrane"/>
    <property type="evidence" value="ECO:0007669"/>
    <property type="project" value="UniProtKB-SubCell"/>
</dbReference>
<evidence type="ECO:0000313" key="11">
    <source>
        <dbReference type="Proteomes" id="UP000252415"/>
    </source>
</evidence>
<evidence type="ECO:0000256" key="6">
    <source>
        <dbReference type="ARBA" id="ARBA00023136"/>
    </source>
</evidence>
<sequence>MNTTNAPDIGGIGSPHKKLKKSSGTWIDNVKQIGRDYVKNRYLLLLLFPVLIWYGIFAYGPMYGVQLAFKDFYIKEGIWGSPWVGLKHFEYLFTASPQFPQIMKNTIIISFYQIIFGFPAPIILALLFNEIRFTFFKKVAQTISYLPHFLSWIVIGGILITLLSPSTGVVNYILEIFGFDPVYFLGTEKYFRFTLITSAIWKEIGWGTIIFLAALSSIDSQMYEAAVIDGANRWKQTIYITLPALMPVIAILLILRVGNVLDAGFDQIFNLYSPAVYGVADILDTYVYRIGLQEFQFSLTTAVGLFKNVVGFMLVLTANFIIKKMGQEGLY</sequence>
<comment type="caution">
    <text evidence="10">The sequence shown here is derived from an EMBL/GenBank/DDBJ whole genome shotgun (WGS) entry which is preliminary data.</text>
</comment>
<feature type="transmembrane region" description="Helical" evidence="7">
    <location>
        <begin position="237"/>
        <end position="255"/>
    </location>
</feature>
<feature type="domain" description="ABC transmembrane type-1" evidence="9">
    <location>
        <begin position="103"/>
        <end position="318"/>
    </location>
</feature>
<dbReference type="Proteomes" id="UP000252415">
    <property type="component" value="Unassembled WGS sequence"/>
</dbReference>
<evidence type="ECO:0000313" key="10">
    <source>
        <dbReference type="EMBL" id="RCW48478.1"/>
    </source>
</evidence>
<dbReference type="InterPro" id="IPR050809">
    <property type="entry name" value="UgpAE/MalFG_permease"/>
</dbReference>
<accession>A0A368W4I8</accession>
<feature type="transmembrane region" description="Helical" evidence="7">
    <location>
        <begin position="107"/>
        <end position="128"/>
    </location>
</feature>
<dbReference type="SUPFAM" id="SSF161098">
    <property type="entry name" value="MetI-like"/>
    <property type="match status" value="1"/>
</dbReference>
<name>A0A368W4I8_9BACL</name>
<evidence type="ECO:0000256" key="8">
    <source>
        <dbReference type="SAM" id="MobiDB-lite"/>
    </source>
</evidence>
<dbReference type="Pfam" id="PF00528">
    <property type="entry name" value="BPD_transp_1"/>
    <property type="match status" value="1"/>
</dbReference>
<gene>
    <name evidence="10" type="ORF">DFP97_106178</name>
</gene>
<keyword evidence="4 7" id="KW-0812">Transmembrane</keyword>
<keyword evidence="3" id="KW-1003">Cell membrane</keyword>
<evidence type="ECO:0000259" key="9">
    <source>
        <dbReference type="PROSITE" id="PS50928"/>
    </source>
</evidence>
<feature type="transmembrane region" description="Helical" evidence="7">
    <location>
        <begin position="42"/>
        <end position="62"/>
    </location>
</feature>
<dbReference type="CDD" id="cd06261">
    <property type="entry name" value="TM_PBP2"/>
    <property type="match status" value="1"/>
</dbReference>
<dbReference type="AlphaFoldDB" id="A0A368W4I8"/>
<proteinExistence type="inferred from homology"/>
<comment type="similarity">
    <text evidence="7">Belongs to the binding-protein-dependent transport system permease family.</text>
</comment>
<protein>
    <submittedName>
        <fullName evidence="10">Carbohydrate ABC transporter membrane protein 1 (CUT1 family)</fullName>
    </submittedName>
</protein>
<dbReference type="PANTHER" id="PTHR43227">
    <property type="entry name" value="BLL4140 PROTEIN"/>
    <property type="match status" value="1"/>
</dbReference>
<keyword evidence="6 7" id="KW-0472">Membrane</keyword>
<feature type="region of interest" description="Disordered" evidence="8">
    <location>
        <begin position="1"/>
        <end position="21"/>
    </location>
</feature>
<reference evidence="10 11" key="1">
    <citation type="submission" date="2018-07" db="EMBL/GenBank/DDBJ databases">
        <title>Genomic Encyclopedia of Type Strains, Phase III (KMG-III): the genomes of soil and plant-associated and newly described type strains.</title>
        <authorList>
            <person name="Whitman W."/>
        </authorList>
    </citation>
    <scope>NUCLEOTIDE SEQUENCE [LARGE SCALE GENOMIC DNA]</scope>
    <source>
        <strain evidence="10 11">CECT 7506</strain>
    </source>
</reference>
<organism evidence="10 11">
    <name type="scientific">Paenibacillus prosopidis</name>
    <dbReference type="NCBI Taxonomy" id="630520"/>
    <lineage>
        <taxon>Bacteria</taxon>
        <taxon>Bacillati</taxon>
        <taxon>Bacillota</taxon>
        <taxon>Bacilli</taxon>
        <taxon>Bacillales</taxon>
        <taxon>Paenibacillaceae</taxon>
        <taxon>Paenibacillus</taxon>
    </lineage>
</organism>
<evidence type="ECO:0000256" key="7">
    <source>
        <dbReference type="RuleBase" id="RU363032"/>
    </source>
</evidence>
<feature type="transmembrane region" description="Helical" evidence="7">
    <location>
        <begin position="193"/>
        <end position="216"/>
    </location>
</feature>
<keyword evidence="5 7" id="KW-1133">Transmembrane helix</keyword>
<dbReference type="EMBL" id="QPJD01000006">
    <property type="protein sequence ID" value="RCW48478.1"/>
    <property type="molecule type" value="Genomic_DNA"/>
</dbReference>
<keyword evidence="2 7" id="KW-0813">Transport</keyword>
<dbReference type="InterPro" id="IPR035906">
    <property type="entry name" value="MetI-like_sf"/>
</dbReference>
<evidence type="ECO:0000256" key="1">
    <source>
        <dbReference type="ARBA" id="ARBA00004651"/>
    </source>
</evidence>
<evidence type="ECO:0000256" key="3">
    <source>
        <dbReference type="ARBA" id="ARBA00022475"/>
    </source>
</evidence>
<evidence type="ECO:0000256" key="5">
    <source>
        <dbReference type="ARBA" id="ARBA00022989"/>
    </source>
</evidence>
<dbReference type="PANTHER" id="PTHR43227:SF11">
    <property type="entry name" value="BLL4140 PROTEIN"/>
    <property type="match status" value="1"/>
</dbReference>
<keyword evidence="11" id="KW-1185">Reference proteome</keyword>
<evidence type="ECO:0000256" key="4">
    <source>
        <dbReference type="ARBA" id="ARBA00022692"/>
    </source>
</evidence>
<feature type="transmembrane region" description="Helical" evidence="7">
    <location>
        <begin position="149"/>
        <end position="173"/>
    </location>
</feature>
<dbReference type="InterPro" id="IPR000515">
    <property type="entry name" value="MetI-like"/>
</dbReference>
<evidence type="ECO:0000256" key="2">
    <source>
        <dbReference type="ARBA" id="ARBA00022448"/>
    </source>
</evidence>
<dbReference type="OrthoDB" id="9785836at2"/>
<dbReference type="Gene3D" id="1.10.3720.10">
    <property type="entry name" value="MetI-like"/>
    <property type="match status" value="1"/>
</dbReference>
<dbReference type="PROSITE" id="PS50928">
    <property type="entry name" value="ABC_TM1"/>
    <property type="match status" value="1"/>
</dbReference>
<dbReference type="GO" id="GO:0055085">
    <property type="term" value="P:transmembrane transport"/>
    <property type="evidence" value="ECO:0007669"/>
    <property type="project" value="InterPro"/>
</dbReference>
<feature type="transmembrane region" description="Helical" evidence="7">
    <location>
        <begin position="302"/>
        <end position="322"/>
    </location>
</feature>